<organism evidence="1 2">
    <name type="scientific">Mycobacterium phage Hawkeye</name>
    <dbReference type="NCBI Taxonomy" id="1458711"/>
    <lineage>
        <taxon>Viruses</taxon>
        <taxon>Duplodnaviria</taxon>
        <taxon>Heunggongvirae</taxon>
        <taxon>Uroviricota</taxon>
        <taxon>Caudoviricetes</taxon>
        <taxon>Dclasvirinae</taxon>
        <taxon>Hawkeyevirus</taxon>
        <taxon>Hawkeyevirus hawkeye</taxon>
    </lineage>
</organism>
<dbReference type="KEGG" id="vg:19527267"/>
<protein>
    <submittedName>
        <fullName evidence="1">Uncharacterized protein</fullName>
    </submittedName>
</protein>
<accession>X2KRL3</accession>
<sequence length="72" mass="7860">MKLSGTDPRTSRVSGWVEPELEGVVKQYSDTIGIKTSPALRRLIILGLRAEGYDIESEVLEASQIQKGTTPS</sequence>
<dbReference type="GeneID" id="19527267"/>
<reference evidence="1 2" key="1">
    <citation type="submission" date="2014-01" db="EMBL/GenBank/DDBJ databases">
        <authorList>
            <person name="Schneider V.M."/>
            <person name="Bowman C.A."/>
            <person name="Russell D.A."/>
            <person name="Pope W.H."/>
            <person name="Jacobs-Sera D."/>
            <person name="Hendrix R.W."/>
            <person name="Hatfull G.F."/>
        </authorList>
    </citation>
    <scope>NUCLEOTIDE SEQUENCE [LARGE SCALE GENOMIC DNA]</scope>
</reference>
<proteinExistence type="predicted"/>
<name>X2KRL3_9CAUD</name>
<dbReference type="RefSeq" id="YP_009035982.1">
    <property type="nucleotide sequence ID" value="NC_024209.1"/>
</dbReference>
<evidence type="ECO:0000313" key="1">
    <source>
        <dbReference type="EMBL" id="AHN84098.1"/>
    </source>
</evidence>
<gene>
    <name evidence="1" type="primary">87</name>
    <name evidence="1" type="ORF">PBI_HAWKEYE_87</name>
</gene>
<dbReference type="OrthoDB" id="39661at10239"/>
<dbReference type="EMBL" id="KJ194582">
    <property type="protein sequence ID" value="AHN84098.1"/>
    <property type="molecule type" value="Genomic_DNA"/>
</dbReference>
<evidence type="ECO:0000313" key="2">
    <source>
        <dbReference type="Proteomes" id="UP000019737"/>
    </source>
</evidence>
<dbReference type="Proteomes" id="UP000019737">
    <property type="component" value="Segment"/>
</dbReference>
<keyword evidence="2" id="KW-1185">Reference proteome</keyword>